<dbReference type="InterPro" id="IPR056726">
    <property type="entry name" value="DUF7824"/>
</dbReference>
<evidence type="ECO:0000313" key="3">
    <source>
        <dbReference type="Proteomes" id="UP001589710"/>
    </source>
</evidence>
<feature type="domain" description="DUF7824" evidence="1">
    <location>
        <begin position="549"/>
        <end position="604"/>
    </location>
</feature>
<sequence>MKELLTAVREGRKEDVPALLLSLDRAERRSALAELKTMRKESRSWEWRERDRIQKALLIAGAGCHSGAAGCATWIGGRELRDWTRSPYPLVLDVLADRDPAWLGDLAHRLAARPTATRIDYEFVSELVKRAQCSVPTTEGFVVGWAETVSTLQWRRKGAPPLIDILRADPHLAVMVPRLFETTELPPQVIWYGDQEPESADNWPSALATSVDEGLLERSVLVNCCVARLLRGGKPGDLRFFLTVLRRLALTEQEEAERVADWIGMAADGISTVAGHAQDVLARLDQRGGLSVRELADVSGSVLFRTEKKLVRAQLVLLGKALRRDASAAEELLPVVAEAFGHEDIGVQERALKLVARYAPPVGDPLREELAMSAELLGPVHRAAAAEVFGDLLDARPPAEPYEEILPPVPAPRRLEPAPETTAELVEEVVALVRSGSRETVAFERALDGLVRHAHTDRPALADALRDALADRWWLDDTSSHVERTLSSDTGIELVVAALLERVSVRAVHDGRAGWTGTGTCVHAALDGILRARLWEAAYSVLIGRSPFLLATPTWHTGSLDPAVLVERLRTYQRLGVEPGEADFAQALLRVRRSGRPEAAEAAEAATLLGTAQGDRLAAWLHADEPVAPVRQHHLENEQPPSRSWLQRSADRTRRVLSATEESRVIQQEFPRSFHWLGRPHFPDGHRCYHWGEEPGSWLATLPEDGETMAAWMLPAVATCATEELRGAAWPLPRLAGLGGPAAAAIHLATAYGLGARHPEDRLSAVDALLVLAAEDRLDAALLGRELAILVDRELVKPNRVAESTRTAAATGAYRTVLTVLTAALPPLLAYDQAPRGLSDLLSVAAECAERCGAVTAEPIPGLTALAARGGTSQLVRHAARLRAAWEKSSETTADDIEP</sequence>
<protein>
    <submittedName>
        <fullName evidence="2">DUF6493 family protein</fullName>
    </submittedName>
</protein>
<accession>A0ABV5QZL0</accession>
<gene>
    <name evidence="2" type="ORF">ACFFTL_00670</name>
</gene>
<dbReference type="EMBL" id="JBHMCG010000004">
    <property type="protein sequence ID" value="MFB9570887.1"/>
    <property type="molecule type" value="Genomic_DNA"/>
</dbReference>
<keyword evidence="3" id="KW-1185">Reference proteome</keyword>
<proteinExistence type="predicted"/>
<evidence type="ECO:0000259" key="1">
    <source>
        <dbReference type="Pfam" id="PF25148"/>
    </source>
</evidence>
<reference evidence="2 3" key="1">
    <citation type="submission" date="2024-09" db="EMBL/GenBank/DDBJ databases">
        <authorList>
            <person name="Sun Q."/>
            <person name="Mori K."/>
        </authorList>
    </citation>
    <scope>NUCLEOTIDE SEQUENCE [LARGE SCALE GENOMIC DNA]</scope>
    <source>
        <strain evidence="2 3">JCM 3331</strain>
    </source>
</reference>
<dbReference type="RefSeq" id="WP_345511794.1">
    <property type="nucleotide sequence ID" value="NZ_BAAAXD010000012.1"/>
</dbReference>
<dbReference type="Pfam" id="PF25148">
    <property type="entry name" value="DUF7824"/>
    <property type="match status" value="1"/>
</dbReference>
<name>A0ABV5QZL0_9ACTN</name>
<comment type="caution">
    <text evidence="2">The sequence shown here is derived from an EMBL/GenBank/DDBJ whole genome shotgun (WGS) entry which is preliminary data.</text>
</comment>
<organism evidence="2 3">
    <name type="scientific">Streptomyces yanii</name>
    <dbReference type="NCBI Taxonomy" id="78510"/>
    <lineage>
        <taxon>Bacteria</taxon>
        <taxon>Bacillati</taxon>
        <taxon>Actinomycetota</taxon>
        <taxon>Actinomycetes</taxon>
        <taxon>Kitasatosporales</taxon>
        <taxon>Streptomycetaceae</taxon>
        <taxon>Streptomyces</taxon>
    </lineage>
</organism>
<dbReference type="Proteomes" id="UP001589710">
    <property type="component" value="Unassembled WGS sequence"/>
</dbReference>
<evidence type="ECO:0000313" key="2">
    <source>
        <dbReference type="EMBL" id="MFB9570887.1"/>
    </source>
</evidence>